<evidence type="ECO:0000256" key="1">
    <source>
        <dbReference type="ARBA" id="ARBA00022448"/>
    </source>
</evidence>
<evidence type="ECO:0000313" key="8">
    <source>
        <dbReference type="Proteomes" id="UP001595616"/>
    </source>
</evidence>
<dbReference type="RefSeq" id="WP_379839023.1">
    <property type="nucleotide sequence ID" value="NZ_JBHRYQ010000001.1"/>
</dbReference>
<dbReference type="PROSITE" id="PS00196">
    <property type="entry name" value="COPPER_BLUE"/>
    <property type="match status" value="1"/>
</dbReference>
<dbReference type="InterPro" id="IPR011042">
    <property type="entry name" value="6-blade_b-propeller_TolB-like"/>
</dbReference>
<feature type="chain" id="PRO_5047106455" evidence="5">
    <location>
        <begin position="20"/>
        <end position="666"/>
    </location>
</feature>
<evidence type="ECO:0000256" key="5">
    <source>
        <dbReference type="SAM" id="SignalP"/>
    </source>
</evidence>
<keyword evidence="5" id="KW-0732">Signal</keyword>
<dbReference type="InterPro" id="IPR008972">
    <property type="entry name" value="Cupredoxin"/>
</dbReference>
<dbReference type="CDD" id="cd04233">
    <property type="entry name" value="Auracyanin"/>
    <property type="match status" value="1"/>
</dbReference>
<evidence type="ECO:0000256" key="2">
    <source>
        <dbReference type="ARBA" id="ARBA00022723"/>
    </source>
</evidence>
<dbReference type="Proteomes" id="UP001595616">
    <property type="component" value="Unassembled WGS sequence"/>
</dbReference>
<dbReference type="InterPro" id="IPR000923">
    <property type="entry name" value="BlueCu_1"/>
</dbReference>
<dbReference type="InterPro" id="IPR011041">
    <property type="entry name" value="Quinoprot_gluc/sorb_DH_b-prop"/>
</dbReference>
<dbReference type="InterPro" id="IPR028871">
    <property type="entry name" value="BlueCu_1_BS"/>
</dbReference>
<keyword evidence="4" id="KW-0186">Copper</keyword>
<evidence type="ECO:0000313" key="7">
    <source>
        <dbReference type="EMBL" id="MFC3812157.1"/>
    </source>
</evidence>
<evidence type="ECO:0000256" key="3">
    <source>
        <dbReference type="ARBA" id="ARBA00022982"/>
    </source>
</evidence>
<keyword evidence="8" id="KW-1185">Reference proteome</keyword>
<dbReference type="Gene3D" id="2.120.10.30">
    <property type="entry name" value="TolB, C-terminal domain"/>
    <property type="match status" value="1"/>
</dbReference>
<protein>
    <submittedName>
        <fullName evidence="7">Plastocyanin/azurin family copper-binding protein</fullName>
    </submittedName>
</protein>
<keyword evidence="1" id="KW-0813">Transport</keyword>
<accession>A0ABV7Z0I7</accession>
<proteinExistence type="predicted"/>
<dbReference type="Gene3D" id="2.60.40.420">
    <property type="entry name" value="Cupredoxins - blue copper proteins"/>
    <property type="match status" value="1"/>
</dbReference>
<sequence>MKILNISICVLCSVVFAFGQNKLKTEENYYKIVTVPVPAGIDLEVGGVAVMPDGKVAVSTRKGDVWMISNPYMYNGSLPTFKRFASGLHEPLGLAYIDNKLWATQRGEVTIITDEDKDGVADKYQAFYKFPLSGNYHQYSYGPVQLPDGDMIFTLNVDWIGKGGSLTKWRGWMLKISPDGKMTPWATGLRSPAGFVALRNGDIFYGENQGDWVGSGRVTHLEKGDFAGNVAGLAWTGEPGSPLKLKVEDVIDSGEPMYKVAKSMPDLKVPAVWFPHTLMGISTSDILENANNTNFGPFENQCFVGDQGHSKIMRMTLEKIDGVYQGACYAFREGFQSGILRLRWGLDQSMFVGMTSRGWSSTGKDNFGLQRLVWTGETPFEIKEIKSMPDGFELNFTKEVDPKTLQDPESYVLNSFNYKYHHIYGSPVINLQKRVLKAVKVSDDKLSARIVLDSLILGEIYEIRLPGVKNTEGENLLHDFGYYTLNRINKAPATIDAEKYKVAEVKAVDHSMHAGMKMGSGDMAPAKPSVKRQNTMPEEWNGKADQTISIGTKPGLKFNVSNIQVKAGSKVKLTFNNNDDMLHNMLIVKPGTVEKVGMKAFDMGLEAEKNAYVPDLNEVLFHTWILQPESSETIYFTAPEKPGKYTFVCTFPGHYTLMQGTITIVK</sequence>
<keyword evidence="3" id="KW-0249">Electron transport</keyword>
<keyword evidence="2" id="KW-0479">Metal-binding</keyword>
<dbReference type="Pfam" id="PF00127">
    <property type="entry name" value="Copper-bind"/>
    <property type="match status" value="1"/>
</dbReference>
<evidence type="ECO:0000256" key="4">
    <source>
        <dbReference type="ARBA" id="ARBA00023008"/>
    </source>
</evidence>
<organism evidence="7 8">
    <name type="scientific">Lacihabitans lacunae</name>
    <dbReference type="NCBI Taxonomy" id="1028214"/>
    <lineage>
        <taxon>Bacteria</taxon>
        <taxon>Pseudomonadati</taxon>
        <taxon>Bacteroidota</taxon>
        <taxon>Cytophagia</taxon>
        <taxon>Cytophagales</taxon>
        <taxon>Leadbetterellaceae</taxon>
        <taxon>Lacihabitans</taxon>
    </lineage>
</organism>
<comment type="caution">
    <text evidence="7">The sequence shown here is derived from an EMBL/GenBank/DDBJ whole genome shotgun (WGS) entry which is preliminary data.</text>
</comment>
<dbReference type="PANTHER" id="PTHR33546:SF1">
    <property type="entry name" value="LARGE, MULTIFUNCTIONAL SECRETED PROTEIN"/>
    <property type="match status" value="1"/>
</dbReference>
<gene>
    <name evidence="7" type="ORF">ACFOOI_15965</name>
</gene>
<name>A0ABV7Z0I7_9BACT</name>
<evidence type="ECO:0000259" key="6">
    <source>
        <dbReference type="Pfam" id="PF00127"/>
    </source>
</evidence>
<feature type="domain" description="Blue (type 1) copper" evidence="6">
    <location>
        <begin position="554"/>
        <end position="664"/>
    </location>
</feature>
<dbReference type="PANTHER" id="PTHR33546">
    <property type="entry name" value="LARGE, MULTIFUNCTIONAL SECRETED PROTEIN-RELATED"/>
    <property type="match status" value="1"/>
</dbReference>
<reference evidence="8" key="1">
    <citation type="journal article" date="2019" name="Int. J. Syst. Evol. Microbiol.">
        <title>The Global Catalogue of Microorganisms (GCM) 10K type strain sequencing project: providing services to taxonomists for standard genome sequencing and annotation.</title>
        <authorList>
            <consortium name="The Broad Institute Genomics Platform"/>
            <consortium name="The Broad Institute Genome Sequencing Center for Infectious Disease"/>
            <person name="Wu L."/>
            <person name="Ma J."/>
        </authorList>
    </citation>
    <scope>NUCLEOTIDE SEQUENCE [LARGE SCALE GENOMIC DNA]</scope>
    <source>
        <strain evidence="8">CECT 7956</strain>
    </source>
</reference>
<dbReference type="EMBL" id="JBHRYQ010000001">
    <property type="protein sequence ID" value="MFC3812157.1"/>
    <property type="molecule type" value="Genomic_DNA"/>
</dbReference>
<dbReference type="SUPFAM" id="SSF49503">
    <property type="entry name" value="Cupredoxins"/>
    <property type="match status" value="1"/>
</dbReference>
<feature type="signal peptide" evidence="5">
    <location>
        <begin position="1"/>
        <end position="19"/>
    </location>
</feature>
<dbReference type="SUPFAM" id="SSF50952">
    <property type="entry name" value="Soluble quinoprotein glucose dehydrogenase"/>
    <property type="match status" value="1"/>
</dbReference>